<comment type="cofactor">
    <cofactor evidence="1">
        <name>a divalent metal cation</name>
        <dbReference type="ChEBI" id="CHEBI:60240"/>
    </cofactor>
</comment>
<dbReference type="PANTHER" id="PTHR22930">
    <property type="match status" value="1"/>
</dbReference>
<keyword evidence="7" id="KW-0540">Nuclease</keyword>
<dbReference type="InterPro" id="IPR045249">
    <property type="entry name" value="HARBI1-like"/>
</dbReference>
<evidence type="ECO:0000256" key="4">
    <source>
        <dbReference type="ARBA" id="ARBA00006958"/>
    </source>
</evidence>
<evidence type="ECO:0000256" key="12">
    <source>
        <dbReference type="ARBA" id="ARBA00045850"/>
    </source>
</evidence>
<comment type="function">
    <text evidence="12">Transposase-derived protein that may have nuclease activity. Does not have transposase activity.</text>
</comment>
<protein>
    <recommendedName>
        <fullName evidence="5">Putative nuclease HARBI1</fullName>
    </recommendedName>
    <alternativeName>
        <fullName evidence="11">Harbinger transposase-derived nuclease</fullName>
    </alternativeName>
</protein>
<dbReference type="STRING" id="62324.A0A182S042"/>
<comment type="similarity">
    <text evidence="4">Belongs to the HARBI1 family.</text>
</comment>
<keyword evidence="10" id="KW-0539">Nucleus</keyword>
<evidence type="ECO:0000256" key="11">
    <source>
        <dbReference type="ARBA" id="ARBA00030126"/>
    </source>
</evidence>
<dbReference type="GO" id="GO:0046872">
    <property type="term" value="F:metal ion binding"/>
    <property type="evidence" value="ECO:0007669"/>
    <property type="project" value="UniProtKB-KW"/>
</dbReference>
<comment type="subcellular location">
    <subcellularLocation>
        <location evidence="3">Cytoplasm</location>
    </subcellularLocation>
    <subcellularLocation>
        <location evidence="2">Nucleus</location>
    </subcellularLocation>
</comment>
<dbReference type="GO" id="GO:0005737">
    <property type="term" value="C:cytoplasm"/>
    <property type="evidence" value="ECO:0007669"/>
    <property type="project" value="UniProtKB-SubCell"/>
</dbReference>
<dbReference type="PRINTS" id="PR02086">
    <property type="entry name" value="PUTNUCHARBI1"/>
</dbReference>
<keyword evidence="9" id="KW-0378">Hydrolase</keyword>
<evidence type="ECO:0000313" key="14">
    <source>
        <dbReference type="EnsemblMetazoa" id="AFUN011925-PA"/>
    </source>
</evidence>
<evidence type="ECO:0000256" key="2">
    <source>
        <dbReference type="ARBA" id="ARBA00004123"/>
    </source>
</evidence>
<proteinExistence type="inferred from homology"/>
<dbReference type="Pfam" id="PF13359">
    <property type="entry name" value="DDE_Tnp_4"/>
    <property type="match status" value="1"/>
</dbReference>
<evidence type="ECO:0000256" key="6">
    <source>
        <dbReference type="ARBA" id="ARBA00022490"/>
    </source>
</evidence>
<name>A0A182S042_ANOFN</name>
<sequence length="242" mass="27925">MGQSTFSEIFDETVRVMERELKECITLEMTELEKQEARRFFYSKSGIPGVVMAADGTHIRMVAPNENAVLYFNRKGFYSLNALLICDHRNLIRYVNAKYSGSNHDAFIFEESPANLFFEERWREGDRQCKILGDSAYPSKPWLLRPFANSQPNSVEAEYNFKHAKARVIIEKTIGMLKGRFRCINGERQLHYTPTKCVRIVLQAKNKMVQILVQPKNKTVQDLVQPKNKTPQDLVEVALVVC</sequence>
<organism evidence="14">
    <name type="scientific">Anopheles funestus</name>
    <name type="common">African malaria mosquito</name>
    <dbReference type="NCBI Taxonomy" id="62324"/>
    <lineage>
        <taxon>Eukaryota</taxon>
        <taxon>Metazoa</taxon>
        <taxon>Ecdysozoa</taxon>
        <taxon>Arthropoda</taxon>
        <taxon>Hexapoda</taxon>
        <taxon>Insecta</taxon>
        <taxon>Pterygota</taxon>
        <taxon>Neoptera</taxon>
        <taxon>Endopterygota</taxon>
        <taxon>Diptera</taxon>
        <taxon>Nematocera</taxon>
        <taxon>Culicoidea</taxon>
        <taxon>Culicidae</taxon>
        <taxon>Anophelinae</taxon>
        <taxon>Anopheles</taxon>
    </lineage>
</organism>
<dbReference type="VEuPathDB" id="VectorBase:AFUN011925"/>
<dbReference type="PANTHER" id="PTHR22930:SF289">
    <property type="entry name" value="DDE TNP4 DOMAIN-CONTAINING PROTEIN-RELATED"/>
    <property type="match status" value="1"/>
</dbReference>
<dbReference type="GO" id="GO:0004518">
    <property type="term" value="F:nuclease activity"/>
    <property type="evidence" value="ECO:0007669"/>
    <property type="project" value="UniProtKB-KW"/>
</dbReference>
<keyword evidence="8" id="KW-0479">Metal-binding</keyword>
<reference evidence="14" key="1">
    <citation type="submission" date="2020-05" db="UniProtKB">
        <authorList>
            <consortium name="EnsemblMetazoa"/>
        </authorList>
    </citation>
    <scope>IDENTIFICATION</scope>
    <source>
        <strain evidence="14">FUMOZ</strain>
    </source>
</reference>
<evidence type="ECO:0000256" key="5">
    <source>
        <dbReference type="ARBA" id="ARBA00015519"/>
    </source>
</evidence>
<evidence type="ECO:0000256" key="3">
    <source>
        <dbReference type="ARBA" id="ARBA00004496"/>
    </source>
</evidence>
<dbReference type="EnsemblMetazoa" id="AFUN011925-RA">
    <property type="protein sequence ID" value="AFUN011925-PA"/>
    <property type="gene ID" value="AFUN011925"/>
</dbReference>
<dbReference type="GO" id="GO:0005634">
    <property type="term" value="C:nucleus"/>
    <property type="evidence" value="ECO:0007669"/>
    <property type="project" value="UniProtKB-SubCell"/>
</dbReference>
<dbReference type="AlphaFoldDB" id="A0A182S042"/>
<evidence type="ECO:0000256" key="1">
    <source>
        <dbReference type="ARBA" id="ARBA00001968"/>
    </source>
</evidence>
<evidence type="ECO:0000256" key="8">
    <source>
        <dbReference type="ARBA" id="ARBA00022723"/>
    </source>
</evidence>
<dbReference type="InterPro" id="IPR026103">
    <property type="entry name" value="HARBI1_animal"/>
</dbReference>
<dbReference type="VEuPathDB" id="VectorBase:AFUN2_007034"/>
<evidence type="ECO:0000256" key="10">
    <source>
        <dbReference type="ARBA" id="ARBA00023242"/>
    </source>
</evidence>
<accession>A0A182S042</accession>
<evidence type="ECO:0000256" key="7">
    <source>
        <dbReference type="ARBA" id="ARBA00022722"/>
    </source>
</evidence>
<evidence type="ECO:0000259" key="13">
    <source>
        <dbReference type="Pfam" id="PF13359"/>
    </source>
</evidence>
<dbReference type="GO" id="GO:0016787">
    <property type="term" value="F:hydrolase activity"/>
    <property type="evidence" value="ECO:0007669"/>
    <property type="project" value="UniProtKB-KW"/>
</dbReference>
<evidence type="ECO:0000256" key="9">
    <source>
        <dbReference type="ARBA" id="ARBA00022801"/>
    </source>
</evidence>
<dbReference type="InterPro" id="IPR027806">
    <property type="entry name" value="HARBI1_dom"/>
</dbReference>
<feature type="domain" description="DDE Tnp4" evidence="13">
    <location>
        <begin position="55"/>
        <end position="202"/>
    </location>
</feature>
<keyword evidence="6" id="KW-0963">Cytoplasm</keyword>